<gene>
    <name evidence="2" type="ORF">ANN_23565</name>
</gene>
<proteinExistence type="predicted"/>
<comment type="caution">
    <text evidence="2">The sequence shown here is derived from an EMBL/GenBank/DDBJ whole genome shotgun (WGS) entry which is preliminary data.</text>
</comment>
<reference evidence="2 3" key="1">
    <citation type="journal article" date="2022" name="Allergy">
        <title>Genome assembly and annotation of Periplaneta americana reveal a comprehensive cockroach allergen profile.</title>
        <authorList>
            <person name="Wang L."/>
            <person name="Xiong Q."/>
            <person name="Saelim N."/>
            <person name="Wang L."/>
            <person name="Nong W."/>
            <person name="Wan A.T."/>
            <person name="Shi M."/>
            <person name="Liu X."/>
            <person name="Cao Q."/>
            <person name="Hui J.H.L."/>
            <person name="Sookrung N."/>
            <person name="Leung T.F."/>
            <person name="Tungtrongchitr A."/>
            <person name="Tsui S.K.W."/>
        </authorList>
    </citation>
    <scope>NUCLEOTIDE SEQUENCE [LARGE SCALE GENOMIC DNA]</scope>
    <source>
        <strain evidence="2">PWHHKU_190912</strain>
    </source>
</reference>
<evidence type="ECO:0000256" key="1">
    <source>
        <dbReference type="SAM" id="Phobius"/>
    </source>
</evidence>
<name>A0ABQ8SLW3_PERAM</name>
<feature type="transmembrane region" description="Helical" evidence="1">
    <location>
        <begin position="74"/>
        <end position="94"/>
    </location>
</feature>
<keyword evidence="3" id="KW-1185">Reference proteome</keyword>
<protein>
    <submittedName>
        <fullName evidence="2">Uncharacterized protein</fullName>
    </submittedName>
</protein>
<accession>A0ABQ8SLW3</accession>
<sequence>MNPGSSTESYPAFAHIGLKENPGKNLNQIVKTGDRVGHNPIVITRQRNLLPDETGLLFITGLFYALKRFIYRKYLCLQVIISLVSMKAALLPLLRYRKSVAKNRLHLPLSELRPVSEMLLPLIMMDELNAVEVATQQCLHNSYYSYYATMDHLYVTSISQVNLVFCGLRTVIFVCKALFCIRTRNGPERTGTAFQFVNFRNISIPSRESFAHTLLRRFSRIRLTLKKAENSTMWSVVVKRIQDPAYRLPKDDACRLQGTCSVYYIVNIDFLLNRQSSIPVNIERCLKCTKVKIQQ</sequence>
<evidence type="ECO:0000313" key="3">
    <source>
        <dbReference type="Proteomes" id="UP001148838"/>
    </source>
</evidence>
<dbReference type="Proteomes" id="UP001148838">
    <property type="component" value="Unassembled WGS sequence"/>
</dbReference>
<keyword evidence="1" id="KW-0812">Transmembrane</keyword>
<evidence type="ECO:0000313" key="2">
    <source>
        <dbReference type="EMBL" id="KAJ4434993.1"/>
    </source>
</evidence>
<organism evidence="2 3">
    <name type="scientific">Periplaneta americana</name>
    <name type="common">American cockroach</name>
    <name type="synonym">Blatta americana</name>
    <dbReference type="NCBI Taxonomy" id="6978"/>
    <lineage>
        <taxon>Eukaryota</taxon>
        <taxon>Metazoa</taxon>
        <taxon>Ecdysozoa</taxon>
        <taxon>Arthropoda</taxon>
        <taxon>Hexapoda</taxon>
        <taxon>Insecta</taxon>
        <taxon>Pterygota</taxon>
        <taxon>Neoptera</taxon>
        <taxon>Polyneoptera</taxon>
        <taxon>Dictyoptera</taxon>
        <taxon>Blattodea</taxon>
        <taxon>Blattoidea</taxon>
        <taxon>Blattidae</taxon>
        <taxon>Blattinae</taxon>
        <taxon>Periplaneta</taxon>
    </lineage>
</organism>
<dbReference type="EMBL" id="JAJSOF020000025">
    <property type="protein sequence ID" value="KAJ4434993.1"/>
    <property type="molecule type" value="Genomic_DNA"/>
</dbReference>
<keyword evidence="1" id="KW-0472">Membrane</keyword>
<keyword evidence="1" id="KW-1133">Transmembrane helix</keyword>